<dbReference type="PANTHER" id="PTHR33231">
    <property type="entry name" value="30S RIBOSOMAL PROTEIN"/>
    <property type="match status" value="1"/>
</dbReference>
<comment type="caution">
    <text evidence="6">The sequence shown here is derived from an EMBL/GenBank/DDBJ whole genome shotgun (WGS) entry which is preliminary data.</text>
</comment>
<dbReference type="NCBIfam" id="TIGR00741">
    <property type="entry name" value="yfiA"/>
    <property type="match status" value="1"/>
</dbReference>
<evidence type="ECO:0000256" key="1">
    <source>
        <dbReference type="ARBA" id="ARBA00022845"/>
    </source>
</evidence>
<dbReference type="SUPFAM" id="SSF69754">
    <property type="entry name" value="Ribosome binding protein Y (YfiA homologue)"/>
    <property type="match status" value="1"/>
</dbReference>
<comment type="function">
    <text evidence="4">Required for dimerization of active 70S ribosomes into 100S ribosomes in stationary phase; 100S ribosomes are translationally inactive and sometimes present during exponential growth.</text>
</comment>
<dbReference type="CDD" id="cd00552">
    <property type="entry name" value="RaiA"/>
    <property type="match status" value="1"/>
</dbReference>
<dbReference type="InterPro" id="IPR038416">
    <property type="entry name" value="Ribosom_S30AE_C_sf"/>
</dbReference>
<name>A0ABS5QDJ5_9PROT</name>
<dbReference type="EMBL" id="JAHCDA010000002">
    <property type="protein sequence ID" value="MBS7811543.1"/>
    <property type="molecule type" value="Genomic_DNA"/>
</dbReference>
<dbReference type="InterPro" id="IPR003489">
    <property type="entry name" value="RHF/RaiA"/>
</dbReference>
<proteinExistence type="inferred from homology"/>
<evidence type="ECO:0000256" key="2">
    <source>
        <dbReference type="ARBA" id="ARBA00038695"/>
    </source>
</evidence>
<dbReference type="InterPro" id="IPR050574">
    <property type="entry name" value="HPF/YfiA_ribosome-assoc"/>
</dbReference>
<dbReference type="Pfam" id="PF16321">
    <property type="entry name" value="Ribosom_S30AE_C"/>
    <property type="match status" value="1"/>
</dbReference>
<organism evidence="6 7">
    <name type="scientific">Roseococcus pinisoli</name>
    <dbReference type="NCBI Taxonomy" id="2835040"/>
    <lineage>
        <taxon>Bacteria</taxon>
        <taxon>Pseudomonadati</taxon>
        <taxon>Pseudomonadota</taxon>
        <taxon>Alphaproteobacteria</taxon>
        <taxon>Acetobacterales</taxon>
        <taxon>Roseomonadaceae</taxon>
        <taxon>Roseococcus</taxon>
    </lineage>
</organism>
<dbReference type="Pfam" id="PF02482">
    <property type="entry name" value="Ribosomal_S30AE"/>
    <property type="match status" value="1"/>
</dbReference>
<dbReference type="HAMAP" id="MF_00839">
    <property type="entry name" value="HPF"/>
    <property type="match status" value="1"/>
</dbReference>
<evidence type="ECO:0000259" key="5">
    <source>
        <dbReference type="Pfam" id="PF16321"/>
    </source>
</evidence>
<evidence type="ECO:0000256" key="3">
    <source>
        <dbReference type="ARBA" id="ARBA00041148"/>
    </source>
</evidence>
<evidence type="ECO:0000313" key="7">
    <source>
        <dbReference type="Proteomes" id="UP000766336"/>
    </source>
</evidence>
<dbReference type="Gene3D" id="3.30.160.100">
    <property type="entry name" value="Ribosome hibernation promotion factor-like"/>
    <property type="match status" value="1"/>
</dbReference>
<sequence>MQITVAGKQVATSDSLRSHVETGLGNITGKYFDHALEARVTFRKDAKGSNGGHFACDINLHAGRGLTMRGEGQGPDAMRAFDIAAEHVGKRLRRYRRRVNEHARSQAPSRDGDVLREYRLPIDEEGDEAVEMNGAEHPAVVAEPLSELHFLTVSEATMRLDLAGSPVIVFRNSASGTINVVYRRGDGHVGWIDPASA</sequence>
<gene>
    <name evidence="6" type="primary">raiA</name>
    <name evidence="4" type="synonym">hpf</name>
    <name evidence="6" type="ORF">KHU32_11400</name>
</gene>
<evidence type="ECO:0000313" key="6">
    <source>
        <dbReference type="EMBL" id="MBS7811543.1"/>
    </source>
</evidence>
<keyword evidence="1 4" id="KW-0810">Translation regulation</keyword>
<comment type="subcellular location">
    <subcellularLocation>
        <location evidence="4">Cytoplasm</location>
    </subcellularLocation>
</comment>
<feature type="domain" description="Sigma 54 modulation/S30EA ribosomal protein C-terminal" evidence="5">
    <location>
        <begin position="136"/>
        <end position="190"/>
    </location>
</feature>
<dbReference type="Gene3D" id="3.30.505.50">
    <property type="entry name" value="Sigma 54 modulation/S30EA ribosomal protein, C-terminal domain"/>
    <property type="match status" value="1"/>
</dbReference>
<dbReference type="InterPro" id="IPR034694">
    <property type="entry name" value="HPF_long/plastid"/>
</dbReference>
<keyword evidence="7" id="KW-1185">Reference proteome</keyword>
<evidence type="ECO:0000256" key="4">
    <source>
        <dbReference type="HAMAP-Rule" id="MF_00839"/>
    </source>
</evidence>
<keyword evidence="4" id="KW-0963">Cytoplasm</keyword>
<dbReference type="InterPro" id="IPR036567">
    <property type="entry name" value="RHF-like"/>
</dbReference>
<reference evidence="6 7" key="1">
    <citation type="submission" date="2021-05" db="EMBL/GenBank/DDBJ databases">
        <title>Roseococcus sp. XZZS9, whole genome shotgun sequencing project.</title>
        <authorList>
            <person name="Zhao G."/>
            <person name="Shen L."/>
        </authorList>
    </citation>
    <scope>NUCLEOTIDE SEQUENCE [LARGE SCALE GENOMIC DNA]</scope>
    <source>
        <strain evidence="6 7">XZZS9</strain>
    </source>
</reference>
<comment type="similarity">
    <text evidence="4">Belongs to the HPF/YfiA ribosome-associated protein family. Long HPF subfamily.</text>
</comment>
<dbReference type="Proteomes" id="UP000766336">
    <property type="component" value="Unassembled WGS sequence"/>
</dbReference>
<dbReference type="InterPro" id="IPR032528">
    <property type="entry name" value="Ribosom_S30AE_C"/>
</dbReference>
<accession>A0ABS5QDJ5</accession>
<protein>
    <recommendedName>
        <fullName evidence="3 4">Ribosome hibernation promoting factor</fullName>
        <shortName evidence="4">HPF</shortName>
    </recommendedName>
</protein>
<comment type="subunit">
    <text evidence="2">Associates exclusively with 100S ribosomes, which are dimers of 70S ribosomes.</text>
</comment>
<dbReference type="PANTHER" id="PTHR33231:SF1">
    <property type="entry name" value="30S RIBOSOMAL PROTEIN"/>
    <property type="match status" value="1"/>
</dbReference>
<comment type="subunit">
    <text evidence="4">Interacts with 100S ribosomes.</text>
</comment>